<sequence>MTAAATIKNLAVAVVAGVAAMLIYDSIKKRAATASQPVVGSPSGPQQTFTGGIISINPGSASAVLNASMPDSARIGPTAPLIYNL</sequence>
<dbReference type="RefSeq" id="WP_184098965.1">
    <property type="nucleotide sequence ID" value="NZ_JACHHN010000002.1"/>
</dbReference>
<dbReference type="EMBL" id="JACHHN010000002">
    <property type="protein sequence ID" value="MBB5190711.1"/>
    <property type="molecule type" value="Genomic_DNA"/>
</dbReference>
<comment type="caution">
    <text evidence="2">The sequence shown here is derived from an EMBL/GenBank/DDBJ whole genome shotgun (WGS) entry which is preliminary data.</text>
</comment>
<reference evidence="2 3" key="1">
    <citation type="submission" date="2020-08" db="EMBL/GenBank/DDBJ databases">
        <title>Genomic Encyclopedia of Type Strains, Phase IV (KMG-IV): sequencing the most valuable type-strain genomes for metagenomic binning, comparative biology and taxonomic classification.</title>
        <authorList>
            <person name="Goeker M."/>
        </authorList>
    </citation>
    <scope>NUCLEOTIDE SEQUENCE [LARGE SCALE GENOMIC DNA]</scope>
    <source>
        <strain evidence="2 3">DSM 18233</strain>
    </source>
</reference>
<accession>A0A840REM8</accession>
<keyword evidence="1" id="KW-0812">Transmembrane</keyword>
<organism evidence="2 3">
    <name type="scientific">Silvimonas terrae</name>
    <dbReference type="NCBI Taxonomy" id="300266"/>
    <lineage>
        <taxon>Bacteria</taxon>
        <taxon>Pseudomonadati</taxon>
        <taxon>Pseudomonadota</taxon>
        <taxon>Betaproteobacteria</taxon>
        <taxon>Neisseriales</taxon>
        <taxon>Chitinibacteraceae</taxon>
        <taxon>Silvimonas</taxon>
    </lineage>
</organism>
<dbReference type="AlphaFoldDB" id="A0A840REM8"/>
<gene>
    <name evidence="2" type="ORF">HNQ50_001433</name>
</gene>
<proteinExistence type="predicted"/>
<feature type="transmembrane region" description="Helical" evidence="1">
    <location>
        <begin position="6"/>
        <end position="24"/>
    </location>
</feature>
<keyword evidence="1" id="KW-0472">Membrane</keyword>
<name>A0A840REM8_9NEIS</name>
<keyword evidence="3" id="KW-1185">Reference proteome</keyword>
<protein>
    <submittedName>
        <fullName evidence="2">Uncharacterized protein</fullName>
    </submittedName>
</protein>
<evidence type="ECO:0000313" key="2">
    <source>
        <dbReference type="EMBL" id="MBB5190711.1"/>
    </source>
</evidence>
<dbReference type="Proteomes" id="UP000543030">
    <property type="component" value="Unassembled WGS sequence"/>
</dbReference>
<evidence type="ECO:0000313" key="3">
    <source>
        <dbReference type="Proteomes" id="UP000543030"/>
    </source>
</evidence>
<keyword evidence="1" id="KW-1133">Transmembrane helix</keyword>
<evidence type="ECO:0000256" key="1">
    <source>
        <dbReference type="SAM" id="Phobius"/>
    </source>
</evidence>